<dbReference type="PIR" id="A75421">
    <property type="entry name" value="A75421"/>
</dbReference>
<evidence type="ECO:0000256" key="5">
    <source>
        <dbReference type="SAM" id="Phobius"/>
    </source>
</evidence>
<evidence type="ECO:0000256" key="3">
    <source>
        <dbReference type="ARBA" id="ARBA00022764"/>
    </source>
</evidence>
<evidence type="ECO:0000256" key="2">
    <source>
        <dbReference type="ARBA" id="ARBA00004418"/>
    </source>
</evidence>
<dbReference type="GO" id="GO:0042597">
    <property type="term" value="C:periplasmic space"/>
    <property type="evidence" value="ECO:0007669"/>
    <property type="project" value="UniProtKB-SubCell"/>
</dbReference>
<name>Q9RUZ8_DEIRA</name>
<keyword evidence="5" id="KW-1133">Transmembrane helix</keyword>
<proteinExistence type="predicted"/>
<dbReference type="Proteomes" id="UP000002524">
    <property type="component" value="Chromosome 1"/>
</dbReference>
<keyword evidence="5" id="KW-0812">Transmembrane</keyword>
<dbReference type="Gene3D" id="3.30.700.10">
    <property type="entry name" value="Glycoprotein, Type 4 Pilin"/>
    <property type="match status" value="1"/>
</dbReference>
<accession>Q9RUZ8</accession>
<evidence type="ECO:0000313" key="7">
    <source>
        <dbReference type="Proteomes" id="UP000002524"/>
    </source>
</evidence>
<dbReference type="RefSeq" id="WP_010887875.1">
    <property type="nucleotide sequence ID" value="NC_001263.1"/>
</dbReference>
<dbReference type="NCBIfam" id="TIGR02532">
    <property type="entry name" value="IV_pilin_GFxxxE"/>
    <property type="match status" value="1"/>
</dbReference>
<keyword evidence="7" id="KW-1185">Reference proteome</keyword>
<comment type="subcellular location">
    <subcellularLocation>
        <location evidence="1">Cell outer membrane</location>
        <topology evidence="1">Single-pass membrane protein</topology>
    </subcellularLocation>
    <subcellularLocation>
        <location evidence="2">Periplasm</location>
    </subcellularLocation>
</comment>
<dbReference type="OrthoDB" id="73896at2"/>
<evidence type="ECO:0000313" key="6">
    <source>
        <dbReference type="EMBL" id="AAF10801.1"/>
    </source>
</evidence>
<dbReference type="InterPro" id="IPR045584">
    <property type="entry name" value="Pilin-like"/>
</dbReference>
<dbReference type="KEGG" id="dra:DR_1232"/>
<dbReference type="AlphaFoldDB" id="Q9RUZ8"/>
<dbReference type="HOGENOM" id="CLU_140239_0_0_0"/>
<organism evidence="6 7">
    <name type="scientific">Deinococcus radiodurans (strain ATCC 13939 / DSM 20539 / JCM 16871 / CCUG 27074 / LMG 4051 / NBRC 15346 / NCIMB 9279 / VKM B-1422 / R1)</name>
    <dbReference type="NCBI Taxonomy" id="243230"/>
    <lineage>
        <taxon>Bacteria</taxon>
        <taxon>Thermotogati</taxon>
        <taxon>Deinococcota</taxon>
        <taxon>Deinococci</taxon>
        <taxon>Deinococcales</taxon>
        <taxon>Deinococcaceae</taxon>
        <taxon>Deinococcus</taxon>
    </lineage>
</organism>
<feature type="transmembrane region" description="Helical" evidence="5">
    <location>
        <begin position="12"/>
        <end position="33"/>
    </location>
</feature>
<keyword evidence="3" id="KW-0574">Periplasm</keyword>
<dbReference type="STRING" id="243230.DR_1232"/>
<reference evidence="6 7" key="1">
    <citation type="journal article" date="1999" name="Science">
        <title>Genome sequence of the radioresistant bacterium Deinococcus radiodurans R1.</title>
        <authorList>
            <person name="White O."/>
            <person name="Eisen J.A."/>
            <person name="Heidelberg J.F."/>
            <person name="Hickey E.K."/>
            <person name="Peterson J.D."/>
            <person name="Dodson R.J."/>
            <person name="Haft D.H."/>
            <person name="Gwinn M.L."/>
            <person name="Nelson W.C."/>
            <person name="Richardson D.L."/>
            <person name="Moffat K.S."/>
            <person name="Qin H."/>
            <person name="Jiang L."/>
            <person name="Pamphile W."/>
            <person name="Crosby M."/>
            <person name="Shen M."/>
            <person name="Vamathevan J.J."/>
            <person name="Lam P."/>
            <person name="McDonald L."/>
            <person name="Utterback T."/>
            <person name="Zalewski C."/>
            <person name="Makarova K.S."/>
            <person name="Aravind L."/>
            <person name="Daly M.J."/>
            <person name="Minton K.W."/>
            <person name="Fleischmann R.D."/>
            <person name="Ketchum K.A."/>
            <person name="Nelson K.E."/>
            <person name="Salzberg S."/>
            <person name="Smith H.O."/>
            <person name="Venter J.C."/>
            <person name="Fraser C.M."/>
        </authorList>
    </citation>
    <scope>NUCLEOTIDE SEQUENCE [LARGE SCALE GENOMIC DNA]</scope>
    <source>
        <strain evidence="7">ATCC 13939 / DSM 20539 / JCM 16871 / LMG 4051 / NBRC 15346 / NCIMB 9279 / R1 / VKM B-1422</strain>
    </source>
</reference>
<evidence type="ECO:0000256" key="4">
    <source>
        <dbReference type="ARBA" id="ARBA00023237"/>
    </source>
</evidence>
<dbReference type="GO" id="GO:0009279">
    <property type="term" value="C:cell outer membrane"/>
    <property type="evidence" value="ECO:0007669"/>
    <property type="project" value="UniProtKB-SubCell"/>
</dbReference>
<dbReference type="EMBL" id="AE000513">
    <property type="protein sequence ID" value="AAF10801.1"/>
    <property type="molecule type" value="Genomic_DNA"/>
</dbReference>
<dbReference type="InParanoid" id="Q9RUZ8"/>
<protein>
    <submittedName>
        <fullName evidence="6">Pilin, type IV, putative</fullName>
    </submittedName>
</protein>
<keyword evidence="4" id="KW-0998">Cell outer membrane</keyword>
<evidence type="ECO:0000256" key="1">
    <source>
        <dbReference type="ARBA" id="ARBA00004203"/>
    </source>
</evidence>
<dbReference type="PaxDb" id="243230-DR_1232"/>
<dbReference type="EnsemblBacteria" id="AAF10801">
    <property type="protein sequence ID" value="AAF10801"/>
    <property type="gene ID" value="DR_1232"/>
</dbReference>
<dbReference type="InterPro" id="IPR012902">
    <property type="entry name" value="N_methyl_site"/>
</dbReference>
<dbReference type="eggNOG" id="COG2165">
    <property type="taxonomic scope" value="Bacteria"/>
</dbReference>
<gene>
    <name evidence="6" type="ordered locus">DR_1232</name>
</gene>
<sequence length="154" mass="16403">MKDRGQSGMTLIELLVVIAIIGILMGLFGWNLVRSIRAAELREAATQVAVDLRQARSQAQRGSRDIVVVLPGSTGGTTYRFDTDVKTIPNNVQLICKSNCGTGTTTNITYQAPYGELGAIGSIYTVRSPMNGIGDYEIRIVGVTGKVILAKAGS</sequence>
<dbReference type="Pfam" id="PF07963">
    <property type="entry name" value="N_methyl"/>
    <property type="match status" value="1"/>
</dbReference>
<dbReference type="SUPFAM" id="SSF54523">
    <property type="entry name" value="Pili subunits"/>
    <property type="match status" value="1"/>
</dbReference>
<keyword evidence="5" id="KW-0472">Membrane</keyword>
<dbReference type="GeneID" id="69517478"/>